<feature type="region of interest" description="Disordered" evidence="5">
    <location>
        <begin position="268"/>
        <end position="296"/>
    </location>
</feature>
<dbReference type="EMBL" id="GBEZ01026955">
    <property type="protein sequence ID" value="JAC60300.1"/>
    <property type="molecule type" value="Transcribed_RNA"/>
</dbReference>
<evidence type="ECO:0000256" key="2">
    <source>
        <dbReference type="ARBA" id="ARBA00022692"/>
    </source>
</evidence>
<protein>
    <submittedName>
        <fullName evidence="8">Mfs general substrate transporter</fullName>
    </submittedName>
</protein>
<feature type="transmembrane region" description="Helical" evidence="6">
    <location>
        <begin position="143"/>
        <end position="163"/>
    </location>
</feature>
<keyword evidence="4 6" id="KW-0472">Membrane</keyword>
<dbReference type="PANTHER" id="PTHR21576">
    <property type="entry name" value="UNCHARACTERIZED NODULIN-LIKE PROTEIN"/>
    <property type="match status" value="1"/>
</dbReference>
<reference evidence="8" key="1">
    <citation type="submission" date="2014-05" db="EMBL/GenBank/DDBJ databases">
        <title>The transcriptome of the halophilic microalga Tetraselmis sp. GSL018 isolated from the Great Salt Lake, Utah.</title>
        <authorList>
            <person name="Jinkerson R.E."/>
            <person name="D'Adamo S."/>
            <person name="Posewitz M.C."/>
        </authorList>
    </citation>
    <scope>NUCLEOTIDE SEQUENCE</scope>
    <source>
        <strain evidence="8">GSL018</strain>
    </source>
</reference>
<evidence type="ECO:0000313" key="8">
    <source>
        <dbReference type="EMBL" id="JAC60300.1"/>
    </source>
</evidence>
<feature type="domain" description="Nodulin-like" evidence="7">
    <location>
        <begin position="5"/>
        <end position="255"/>
    </location>
</feature>
<feature type="transmembrane region" description="Helical" evidence="6">
    <location>
        <begin position="169"/>
        <end position="190"/>
    </location>
</feature>
<evidence type="ECO:0000256" key="1">
    <source>
        <dbReference type="ARBA" id="ARBA00004141"/>
    </source>
</evidence>
<evidence type="ECO:0000256" key="4">
    <source>
        <dbReference type="ARBA" id="ARBA00023136"/>
    </source>
</evidence>
<dbReference type="GO" id="GO:0016020">
    <property type="term" value="C:membrane"/>
    <property type="evidence" value="ECO:0007669"/>
    <property type="project" value="UniProtKB-SubCell"/>
</dbReference>
<feature type="transmembrane region" description="Helical" evidence="6">
    <location>
        <begin position="210"/>
        <end position="229"/>
    </location>
</feature>
<organism evidence="8">
    <name type="scientific">Tetraselmis sp. GSL018</name>
    <dbReference type="NCBI Taxonomy" id="582737"/>
    <lineage>
        <taxon>Eukaryota</taxon>
        <taxon>Viridiplantae</taxon>
        <taxon>Chlorophyta</taxon>
        <taxon>core chlorophytes</taxon>
        <taxon>Chlorodendrophyceae</taxon>
        <taxon>Chlorodendrales</taxon>
        <taxon>Chlorodendraceae</taxon>
        <taxon>Tetraselmis</taxon>
    </lineage>
</organism>
<dbReference type="PANTHER" id="PTHR21576:SF158">
    <property type="entry name" value="RIBOSOMAL RNA-PROCESSING PROTEIN 12-LIKE CONSERVED DOMAIN-CONTAINING PROTEIN"/>
    <property type="match status" value="1"/>
</dbReference>
<dbReference type="SUPFAM" id="SSF103473">
    <property type="entry name" value="MFS general substrate transporter"/>
    <property type="match status" value="1"/>
</dbReference>
<gene>
    <name evidence="8" type="ORF">TSPGSL018_29293</name>
</gene>
<feature type="transmembrane region" description="Helical" evidence="6">
    <location>
        <begin position="79"/>
        <end position="97"/>
    </location>
</feature>
<keyword evidence="3 6" id="KW-1133">Transmembrane helix</keyword>
<dbReference type="Pfam" id="PF06813">
    <property type="entry name" value="Nodulin-like"/>
    <property type="match status" value="1"/>
</dbReference>
<keyword evidence="2 6" id="KW-0812">Transmembrane</keyword>
<dbReference type="AlphaFoldDB" id="A0A061QPB7"/>
<feature type="transmembrane region" description="Helical" evidence="6">
    <location>
        <begin position="44"/>
        <end position="67"/>
    </location>
</feature>
<accession>A0A061QPB7</accession>
<feature type="transmembrane region" description="Helical" evidence="6">
    <location>
        <begin position="103"/>
        <end position="122"/>
    </location>
</feature>
<comment type="subcellular location">
    <subcellularLocation>
        <location evidence="1">Membrane</location>
        <topology evidence="1">Multi-pass membrane protein</topology>
    </subcellularLocation>
</comment>
<dbReference type="InterPro" id="IPR036259">
    <property type="entry name" value="MFS_trans_sf"/>
</dbReference>
<evidence type="ECO:0000256" key="3">
    <source>
        <dbReference type="ARBA" id="ARBA00022989"/>
    </source>
</evidence>
<evidence type="ECO:0000256" key="5">
    <source>
        <dbReference type="SAM" id="MobiDB-lite"/>
    </source>
</evidence>
<sequence>MYINKWIVVCAASFTQLSAGLPYCFSVYSEALKQHFNWTQIQLQTVGFACSLGAYLGVISGLFYDWLRKYDKLGPRLTLLIGMTMNIVGFTALWAAGSGYINASLWQVAIFAWIAHNNGTWFDTSSMVTTVRNFPNHRGTVVGAMKSITGISGAIYVQVYLGFFAPDSIGFILFLALMPFAISCVTICFLNHVPFVTTAEVGRSTNKRLLFMYGVIIVLAVYVTLTALWQGLTKVPHHVSVWITYGVGLLLAPLLLLPVRSGGFRAQPLDPNDPLAPRTGDRAARRSTMGRPRSRC</sequence>
<evidence type="ECO:0000256" key="6">
    <source>
        <dbReference type="SAM" id="Phobius"/>
    </source>
</evidence>
<name>A0A061QPB7_9CHLO</name>
<evidence type="ECO:0000259" key="7">
    <source>
        <dbReference type="Pfam" id="PF06813"/>
    </source>
</evidence>
<feature type="transmembrane region" description="Helical" evidence="6">
    <location>
        <begin position="241"/>
        <end position="259"/>
    </location>
</feature>
<dbReference type="InterPro" id="IPR010658">
    <property type="entry name" value="Nodulin-like"/>
</dbReference>
<proteinExistence type="predicted"/>